<evidence type="ECO:0000313" key="2">
    <source>
        <dbReference type="Proteomes" id="UP000314294"/>
    </source>
</evidence>
<proteinExistence type="predicted"/>
<protein>
    <submittedName>
        <fullName evidence="1">Uncharacterized protein</fullName>
    </submittedName>
</protein>
<evidence type="ECO:0000313" key="1">
    <source>
        <dbReference type="EMBL" id="TNN41159.1"/>
    </source>
</evidence>
<gene>
    <name evidence="1" type="ORF">EYF80_048674</name>
</gene>
<sequence>MWLRATEFFRVGSVQVNRTSVGVVGFSELAKLASRRPLHSDSSEKVRCRVRLGDCGDRRDQRSEVRELDVVVVTVEGDGALSSFCQAVCRLFP</sequence>
<comment type="caution">
    <text evidence="1">The sequence shown here is derived from an EMBL/GenBank/DDBJ whole genome shotgun (WGS) entry which is preliminary data.</text>
</comment>
<reference evidence="1 2" key="1">
    <citation type="submission" date="2019-03" db="EMBL/GenBank/DDBJ databases">
        <title>First draft genome of Liparis tanakae, snailfish: a comprehensive survey of snailfish specific genes.</title>
        <authorList>
            <person name="Kim W."/>
            <person name="Song I."/>
            <person name="Jeong J.-H."/>
            <person name="Kim D."/>
            <person name="Kim S."/>
            <person name="Ryu S."/>
            <person name="Song J.Y."/>
            <person name="Lee S.K."/>
        </authorList>
    </citation>
    <scope>NUCLEOTIDE SEQUENCE [LARGE SCALE GENOMIC DNA]</scope>
    <source>
        <tissue evidence="1">Muscle</tissue>
    </source>
</reference>
<dbReference type="Proteomes" id="UP000314294">
    <property type="component" value="Unassembled WGS sequence"/>
</dbReference>
<accession>A0A4Z2FJ32</accession>
<dbReference type="AlphaFoldDB" id="A0A4Z2FJ32"/>
<keyword evidence="2" id="KW-1185">Reference proteome</keyword>
<dbReference type="EMBL" id="SRLO01001130">
    <property type="protein sequence ID" value="TNN41159.1"/>
    <property type="molecule type" value="Genomic_DNA"/>
</dbReference>
<name>A0A4Z2FJ32_9TELE</name>
<organism evidence="1 2">
    <name type="scientific">Liparis tanakae</name>
    <name type="common">Tanaka's snailfish</name>
    <dbReference type="NCBI Taxonomy" id="230148"/>
    <lineage>
        <taxon>Eukaryota</taxon>
        <taxon>Metazoa</taxon>
        <taxon>Chordata</taxon>
        <taxon>Craniata</taxon>
        <taxon>Vertebrata</taxon>
        <taxon>Euteleostomi</taxon>
        <taxon>Actinopterygii</taxon>
        <taxon>Neopterygii</taxon>
        <taxon>Teleostei</taxon>
        <taxon>Neoteleostei</taxon>
        <taxon>Acanthomorphata</taxon>
        <taxon>Eupercaria</taxon>
        <taxon>Perciformes</taxon>
        <taxon>Cottioidei</taxon>
        <taxon>Cottales</taxon>
        <taxon>Liparidae</taxon>
        <taxon>Liparis</taxon>
    </lineage>
</organism>